<reference evidence="2" key="1">
    <citation type="submission" date="2016-06" db="EMBL/GenBank/DDBJ databases">
        <title>Parallel loss of symbiosis genes in relatives of nitrogen-fixing non-legume Parasponia.</title>
        <authorList>
            <person name="Van Velzen R."/>
            <person name="Holmer R."/>
            <person name="Bu F."/>
            <person name="Rutten L."/>
            <person name="Van Zeijl A."/>
            <person name="Liu W."/>
            <person name="Santuari L."/>
            <person name="Cao Q."/>
            <person name="Sharma T."/>
            <person name="Shen D."/>
            <person name="Roswanjaya Y."/>
            <person name="Wardhani T."/>
            <person name="Kalhor M.S."/>
            <person name="Jansen J."/>
            <person name="Van den Hoogen J."/>
            <person name="Gungor B."/>
            <person name="Hartog M."/>
            <person name="Hontelez J."/>
            <person name="Verver J."/>
            <person name="Yang W.-C."/>
            <person name="Schijlen E."/>
            <person name="Repin R."/>
            <person name="Schilthuizen M."/>
            <person name="Schranz E."/>
            <person name="Heidstra R."/>
            <person name="Miyata K."/>
            <person name="Fedorova E."/>
            <person name="Kohlen W."/>
            <person name="Bisseling T."/>
            <person name="Smit S."/>
            <person name="Geurts R."/>
        </authorList>
    </citation>
    <scope>NUCLEOTIDE SEQUENCE [LARGE SCALE GENOMIC DNA]</scope>
    <source>
        <strain evidence="2">cv. RG33-2</strain>
    </source>
</reference>
<dbReference type="Proteomes" id="UP000237000">
    <property type="component" value="Unassembled WGS sequence"/>
</dbReference>
<protein>
    <submittedName>
        <fullName evidence="1">Uncharacterized protein</fullName>
    </submittedName>
</protein>
<comment type="caution">
    <text evidence="1">The sequence shown here is derived from an EMBL/GenBank/DDBJ whole genome shotgun (WGS) entry which is preliminary data.</text>
</comment>
<evidence type="ECO:0000313" key="2">
    <source>
        <dbReference type="Proteomes" id="UP000237000"/>
    </source>
</evidence>
<accession>A0A2P5C1G0</accession>
<name>A0A2P5C1G0_TREOI</name>
<keyword evidence="2" id="KW-1185">Reference proteome</keyword>
<dbReference type="AlphaFoldDB" id="A0A2P5C1G0"/>
<sequence>MEPFPFMGSRHFESIRIRLHSIQNHPKVENDCSSWFEYGDCERDIAGDRNGA</sequence>
<proteinExistence type="predicted"/>
<organism evidence="1 2">
    <name type="scientific">Trema orientale</name>
    <name type="common">Charcoal tree</name>
    <name type="synonym">Celtis orientalis</name>
    <dbReference type="NCBI Taxonomy" id="63057"/>
    <lineage>
        <taxon>Eukaryota</taxon>
        <taxon>Viridiplantae</taxon>
        <taxon>Streptophyta</taxon>
        <taxon>Embryophyta</taxon>
        <taxon>Tracheophyta</taxon>
        <taxon>Spermatophyta</taxon>
        <taxon>Magnoliopsida</taxon>
        <taxon>eudicotyledons</taxon>
        <taxon>Gunneridae</taxon>
        <taxon>Pentapetalae</taxon>
        <taxon>rosids</taxon>
        <taxon>fabids</taxon>
        <taxon>Rosales</taxon>
        <taxon>Cannabaceae</taxon>
        <taxon>Trema</taxon>
    </lineage>
</organism>
<gene>
    <name evidence="1" type="ORF">TorRG33x02_301110</name>
</gene>
<evidence type="ECO:0000313" key="1">
    <source>
        <dbReference type="EMBL" id="PON54878.1"/>
    </source>
</evidence>
<dbReference type="InParanoid" id="A0A2P5C1G0"/>
<dbReference type="OrthoDB" id="10322523at2759"/>
<dbReference type="EMBL" id="JXTC01000426">
    <property type="protein sequence ID" value="PON54878.1"/>
    <property type="molecule type" value="Genomic_DNA"/>
</dbReference>